<comment type="subcellular location">
    <subcellularLocation>
        <location evidence="9">Cell membrane</location>
        <topology evidence="9">Single-pass membrane protein</topology>
    </subcellularLocation>
    <subcellularLocation>
        <location evidence="1">Membrane</location>
    </subcellularLocation>
</comment>
<dbReference type="InterPro" id="IPR001901">
    <property type="entry name" value="Translocase_SecE/Sec61-g"/>
</dbReference>
<feature type="region of interest" description="Disordered" evidence="10">
    <location>
        <begin position="1"/>
        <end position="29"/>
    </location>
</feature>
<keyword evidence="8 9" id="KW-0472">Membrane</keyword>
<evidence type="ECO:0000256" key="6">
    <source>
        <dbReference type="ARBA" id="ARBA00022989"/>
    </source>
</evidence>
<dbReference type="PANTHER" id="PTHR33910">
    <property type="entry name" value="PROTEIN TRANSLOCASE SUBUNIT SECE"/>
    <property type="match status" value="1"/>
</dbReference>
<keyword evidence="12" id="KW-1185">Reference proteome</keyword>
<feature type="compositionally biased region" description="Basic and acidic residues" evidence="10">
    <location>
        <begin position="15"/>
        <end position="26"/>
    </location>
</feature>
<evidence type="ECO:0000256" key="10">
    <source>
        <dbReference type="SAM" id="MobiDB-lite"/>
    </source>
</evidence>
<evidence type="ECO:0000313" key="11">
    <source>
        <dbReference type="EMBL" id="MBU9728383.1"/>
    </source>
</evidence>
<name>A0ABS6KD16_9FIRM</name>
<accession>A0ABS6KD16</accession>
<keyword evidence="6 9" id="KW-1133">Transmembrane helix</keyword>
<keyword evidence="5 9" id="KW-0653">Protein transport</keyword>
<dbReference type="NCBIfam" id="TIGR00964">
    <property type="entry name" value="secE_bact"/>
    <property type="match status" value="1"/>
</dbReference>
<comment type="function">
    <text evidence="9">Essential subunit of the Sec protein translocation channel SecYEG. Clamps together the 2 halves of SecY. May contact the channel plug during translocation.</text>
</comment>
<dbReference type="HAMAP" id="MF_00422">
    <property type="entry name" value="SecE"/>
    <property type="match status" value="1"/>
</dbReference>
<dbReference type="EMBL" id="JAHQCX010000019">
    <property type="protein sequence ID" value="MBU9728383.1"/>
    <property type="molecule type" value="Genomic_DNA"/>
</dbReference>
<dbReference type="InterPro" id="IPR005807">
    <property type="entry name" value="SecE_bac"/>
</dbReference>
<evidence type="ECO:0000256" key="3">
    <source>
        <dbReference type="ARBA" id="ARBA00022475"/>
    </source>
</evidence>
<keyword evidence="7 9" id="KW-0811">Translocation</keyword>
<evidence type="ECO:0000256" key="4">
    <source>
        <dbReference type="ARBA" id="ARBA00022692"/>
    </source>
</evidence>
<evidence type="ECO:0000313" key="12">
    <source>
        <dbReference type="Proteomes" id="UP001314681"/>
    </source>
</evidence>
<dbReference type="Gene3D" id="1.20.5.1030">
    <property type="entry name" value="Preprotein translocase secy subunit"/>
    <property type="match status" value="1"/>
</dbReference>
<feature type="transmembrane region" description="Helical" evidence="9">
    <location>
        <begin position="56"/>
        <end position="77"/>
    </location>
</feature>
<evidence type="ECO:0000256" key="9">
    <source>
        <dbReference type="HAMAP-Rule" id="MF_00422"/>
    </source>
</evidence>
<sequence length="86" mass="9471">MGDTANTENTAPVEKPVKTEKSDKKDKAPKKSWFKGLKAEFKKIIWPDKQSLLKQTAAVVSVSVVLGLVIAGLDLIIRYGVDFLVK</sequence>
<dbReference type="Proteomes" id="UP001314681">
    <property type="component" value="Unassembled WGS sequence"/>
</dbReference>
<organism evidence="11 12">
    <name type="scientific">Diplocloster modestus</name>
    <dbReference type="NCBI Taxonomy" id="2850322"/>
    <lineage>
        <taxon>Bacteria</taxon>
        <taxon>Bacillati</taxon>
        <taxon>Bacillota</taxon>
        <taxon>Clostridia</taxon>
        <taxon>Lachnospirales</taxon>
        <taxon>Lachnospiraceae</taxon>
        <taxon>Diplocloster</taxon>
    </lineage>
</organism>
<proteinExistence type="inferred from homology"/>
<evidence type="ECO:0000256" key="7">
    <source>
        <dbReference type="ARBA" id="ARBA00023010"/>
    </source>
</evidence>
<comment type="caution">
    <text evidence="11">The sequence shown here is derived from an EMBL/GenBank/DDBJ whole genome shotgun (WGS) entry which is preliminary data.</text>
</comment>
<keyword evidence="2 9" id="KW-0813">Transport</keyword>
<gene>
    <name evidence="9 11" type="primary">secE</name>
    <name evidence="11" type="ORF">KTH90_20500</name>
</gene>
<evidence type="ECO:0000256" key="5">
    <source>
        <dbReference type="ARBA" id="ARBA00022927"/>
    </source>
</evidence>
<dbReference type="RefSeq" id="WP_158353655.1">
    <property type="nucleotide sequence ID" value="NZ_JAHQCX010000019.1"/>
</dbReference>
<feature type="compositionally biased region" description="Polar residues" evidence="10">
    <location>
        <begin position="1"/>
        <end position="10"/>
    </location>
</feature>
<dbReference type="Pfam" id="PF00584">
    <property type="entry name" value="SecE"/>
    <property type="match status" value="1"/>
</dbReference>
<evidence type="ECO:0000256" key="8">
    <source>
        <dbReference type="ARBA" id="ARBA00023136"/>
    </source>
</evidence>
<evidence type="ECO:0000256" key="1">
    <source>
        <dbReference type="ARBA" id="ARBA00004370"/>
    </source>
</evidence>
<dbReference type="InterPro" id="IPR038379">
    <property type="entry name" value="SecE_sf"/>
</dbReference>
<reference evidence="11 12" key="1">
    <citation type="submission" date="2021-06" db="EMBL/GenBank/DDBJ databases">
        <title>Description of novel taxa of the family Lachnospiraceae.</title>
        <authorList>
            <person name="Chaplin A.V."/>
            <person name="Sokolova S.R."/>
            <person name="Pikina A.P."/>
            <person name="Korzhanova M."/>
            <person name="Belova V."/>
            <person name="Korostin D."/>
            <person name="Efimov B.A."/>
        </authorList>
    </citation>
    <scope>NUCLEOTIDE SEQUENCE [LARGE SCALE GENOMIC DNA]</scope>
    <source>
        <strain evidence="11 12">ASD4241</strain>
    </source>
</reference>
<protein>
    <recommendedName>
        <fullName evidence="9">Protein translocase subunit SecE</fullName>
    </recommendedName>
</protein>
<comment type="similarity">
    <text evidence="9">Belongs to the SecE/SEC61-gamma family.</text>
</comment>
<comment type="subunit">
    <text evidence="9">Component of the Sec protein translocase complex. Heterotrimer consisting of SecY, SecE and SecG subunits. The heterotrimers can form oligomers, although 1 heterotrimer is thought to be able to translocate proteins. Interacts with the ribosome. Interacts with SecDF, and other proteins may be involved. Interacts with SecA.</text>
</comment>
<keyword evidence="3 9" id="KW-1003">Cell membrane</keyword>
<keyword evidence="4 9" id="KW-0812">Transmembrane</keyword>
<evidence type="ECO:0000256" key="2">
    <source>
        <dbReference type="ARBA" id="ARBA00022448"/>
    </source>
</evidence>
<dbReference type="PANTHER" id="PTHR33910:SF1">
    <property type="entry name" value="PROTEIN TRANSLOCASE SUBUNIT SECE"/>
    <property type="match status" value="1"/>
</dbReference>